<accession>A0A376GES8</accession>
<organism evidence="15 16">
    <name type="scientific">Empedobacter falsenii</name>
    <dbReference type="NCBI Taxonomy" id="343874"/>
    <lineage>
        <taxon>Bacteria</taxon>
        <taxon>Pseudomonadati</taxon>
        <taxon>Bacteroidota</taxon>
        <taxon>Flavobacteriia</taxon>
        <taxon>Flavobacteriales</taxon>
        <taxon>Weeksellaceae</taxon>
        <taxon>Empedobacter</taxon>
    </lineage>
</organism>
<dbReference type="Gene3D" id="3.40.1390.10">
    <property type="entry name" value="MurE/MurF, N-terminal domain"/>
    <property type="match status" value="1"/>
</dbReference>
<dbReference type="EMBL" id="UFXS01000001">
    <property type="protein sequence ID" value="STD58864.1"/>
    <property type="molecule type" value="Genomic_DNA"/>
</dbReference>
<comment type="function">
    <text evidence="10 11">Involved in cell wall formation. Catalyzes the final step in the synthesis of UDP-N-acetylmuramoyl-pentapeptide, the precursor of murein.</text>
</comment>
<dbReference type="EC" id="6.3.2.10" evidence="10 11"/>
<dbReference type="AlphaFoldDB" id="A0A376GES8"/>
<dbReference type="SUPFAM" id="SSF53244">
    <property type="entry name" value="MurD-like peptide ligases, peptide-binding domain"/>
    <property type="match status" value="1"/>
</dbReference>
<evidence type="ECO:0000259" key="13">
    <source>
        <dbReference type="Pfam" id="PF02875"/>
    </source>
</evidence>
<dbReference type="UniPathway" id="UPA00219"/>
<name>A0A376GES8_9FLAO</name>
<sequence>MINFIEIFYFYIMKTAEIFDQFLKSKIVTTDTRNISQNCIFFALKGANFNGNTFAQEAINQGAAIAIVDEKEFENTSQNIFLVNDALETLQDLARTYRNYLKIPFIGLTGSNGKTTTKELISAVLKEKFKTHYTFGNLNNHIGVPLTILSIPEDTEMAVIEMGANHQKEIELLASISQPDYGYITNFGKAHLEGFGGIEGVIKGKSELYDFLRANNRTAFVNFNDPIQVEKTEDINRITFSDQHNADVQIELIENETEYLAVKYQDLKIQSHLTGNYNFSNISCAIAIGQHFGINAKTIQQGIENYFPSNNRSQIINKENYKIVMDAYNANPSSMEASLNNFAKFEGSKTVIIGDMFELGEESKSEHQRILDLAESLDFDQIFILGHNFGETITNNPKVQKFENRVAFEECLKENPIKTQNILIKGSHGMRLDLLENI</sequence>
<keyword evidence="4 10" id="KW-0547">Nucleotide-binding</keyword>
<comment type="subcellular location">
    <subcellularLocation>
        <location evidence="10 11">Cytoplasm</location>
    </subcellularLocation>
</comment>
<dbReference type="Pfam" id="PF08245">
    <property type="entry name" value="Mur_ligase_M"/>
    <property type="match status" value="1"/>
</dbReference>
<dbReference type="GO" id="GO:0009252">
    <property type="term" value="P:peptidoglycan biosynthetic process"/>
    <property type="evidence" value="ECO:0007669"/>
    <property type="project" value="UniProtKB-UniRule"/>
</dbReference>
<dbReference type="InterPro" id="IPR000713">
    <property type="entry name" value="Mur_ligase_N"/>
</dbReference>
<gene>
    <name evidence="10 15" type="primary">murF</name>
    <name evidence="15" type="ORF">NCTC13456_02491</name>
</gene>
<evidence type="ECO:0000256" key="3">
    <source>
        <dbReference type="ARBA" id="ARBA00022618"/>
    </source>
</evidence>
<dbReference type="GO" id="GO:0008766">
    <property type="term" value="F:UDP-N-acetylmuramoylalanyl-D-glutamyl-2,6-diaminopimelate-D-alanyl-D-alanine ligase activity"/>
    <property type="evidence" value="ECO:0007669"/>
    <property type="project" value="RHEA"/>
</dbReference>
<evidence type="ECO:0000256" key="10">
    <source>
        <dbReference type="HAMAP-Rule" id="MF_02019"/>
    </source>
</evidence>
<evidence type="ECO:0000256" key="2">
    <source>
        <dbReference type="ARBA" id="ARBA00022598"/>
    </source>
</evidence>
<comment type="similarity">
    <text evidence="10">Belongs to the MurCDEF family. MurF subfamily.</text>
</comment>
<evidence type="ECO:0000256" key="11">
    <source>
        <dbReference type="RuleBase" id="RU004136"/>
    </source>
</evidence>
<keyword evidence="6 10" id="KW-0133">Cell shape</keyword>
<evidence type="ECO:0000256" key="6">
    <source>
        <dbReference type="ARBA" id="ARBA00022960"/>
    </source>
</evidence>
<dbReference type="GO" id="GO:0047480">
    <property type="term" value="F:UDP-N-acetylmuramoyl-tripeptide-D-alanyl-D-alanine ligase activity"/>
    <property type="evidence" value="ECO:0007669"/>
    <property type="project" value="UniProtKB-UniRule"/>
</dbReference>
<evidence type="ECO:0000256" key="5">
    <source>
        <dbReference type="ARBA" id="ARBA00022840"/>
    </source>
</evidence>
<evidence type="ECO:0000256" key="4">
    <source>
        <dbReference type="ARBA" id="ARBA00022741"/>
    </source>
</evidence>
<keyword evidence="8 10" id="KW-0131">Cell cycle</keyword>
<keyword evidence="2 10" id="KW-0436">Ligase</keyword>
<keyword evidence="1 10" id="KW-0963">Cytoplasm</keyword>
<dbReference type="InterPro" id="IPR036615">
    <property type="entry name" value="Mur_ligase_C_dom_sf"/>
</dbReference>
<dbReference type="InterPro" id="IPR013221">
    <property type="entry name" value="Mur_ligase_cen"/>
</dbReference>
<feature type="binding site" evidence="10">
    <location>
        <begin position="110"/>
        <end position="116"/>
    </location>
    <ligand>
        <name>ATP</name>
        <dbReference type="ChEBI" id="CHEBI:30616"/>
    </ligand>
</feature>
<proteinExistence type="inferred from homology"/>
<dbReference type="Proteomes" id="UP000254737">
    <property type="component" value="Unassembled WGS sequence"/>
</dbReference>
<feature type="domain" description="Mur ligase N-terminal catalytic" evidence="12">
    <location>
        <begin position="26"/>
        <end position="97"/>
    </location>
</feature>
<evidence type="ECO:0000256" key="1">
    <source>
        <dbReference type="ARBA" id="ARBA00022490"/>
    </source>
</evidence>
<dbReference type="PANTHER" id="PTHR43024">
    <property type="entry name" value="UDP-N-ACETYLMURAMOYL-TRIPEPTIDE--D-ALANYL-D-ALANINE LIGASE"/>
    <property type="match status" value="1"/>
</dbReference>
<dbReference type="InterPro" id="IPR005863">
    <property type="entry name" value="UDP-N-AcMur_synth"/>
</dbReference>
<keyword evidence="3 10" id="KW-0132">Cell division</keyword>
<evidence type="ECO:0000259" key="12">
    <source>
        <dbReference type="Pfam" id="PF01225"/>
    </source>
</evidence>
<dbReference type="InterPro" id="IPR051046">
    <property type="entry name" value="MurCDEF_CellWall_CoF430Synth"/>
</dbReference>
<dbReference type="GO" id="GO:0005524">
    <property type="term" value="F:ATP binding"/>
    <property type="evidence" value="ECO:0007669"/>
    <property type="project" value="UniProtKB-UniRule"/>
</dbReference>
<keyword evidence="9 10" id="KW-0961">Cell wall biogenesis/degradation</keyword>
<dbReference type="GO" id="GO:0008360">
    <property type="term" value="P:regulation of cell shape"/>
    <property type="evidence" value="ECO:0007669"/>
    <property type="project" value="UniProtKB-KW"/>
</dbReference>
<comment type="pathway">
    <text evidence="10 11">Cell wall biogenesis; peptidoglycan biosynthesis.</text>
</comment>
<evidence type="ECO:0000256" key="8">
    <source>
        <dbReference type="ARBA" id="ARBA00023306"/>
    </source>
</evidence>
<dbReference type="Gene3D" id="3.90.190.20">
    <property type="entry name" value="Mur ligase, C-terminal domain"/>
    <property type="match status" value="1"/>
</dbReference>
<keyword evidence="7 10" id="KW-0573">Peptidoglycan synthesis</keyword>
<feature type="domain" description="Mur ligase central" evidence="14">
    <location>
        <begin position="109"/>
        <end position="288"/>
    </location>
</feature>
<reference evidence="15 16" key="1">
    <citation type="submission" date="2018-06" db="EMBL/GenBank/DDBJ databases">
        <authorList>
            <consortium name="Pathogen Informatics"/>
            <person name="Doyle S."/>
        </authorList>
    </citation>
    <scope>NUCLEOTIDE SEQUENCE [LARGE SCALE GENOMIC DNA]</scope>
    <source>
        <strain evidence="15 16">NCTC13456</strain>
    </source>
</reference>
<dbReference type="SUPFAM" id="SSF53623">
    <property type="entry name" value="MurD-like peptide ligases, catalytic domain"/>
    <property type="match status" value="1"/>
</dbReference>
<keyword evidence="5 10" id="KW-0067">ATP-binding</keyword>
<dbReference type="InterPro" id="IPR036565">
    <property type="entry name" value="Mur-like_cat_sf"/>
</dbReference>
<evidence type="ECO:0000259" key="14">
    <source>
        <dbReference type="Pfam" id="PF08245"/>
    </source>
</evidence>
<dbReference type="STRING" id="343874.GCA_000805695_02050"/>
<dbReference type="PANTHER" id="PTHR43024:SF1">
    <property type="entry name" value="UDP-N-ACETYLMURAMOYL-TRIPEPTIDE--D-ALANYL-D-ALANINE LIGASE"/>
    <property type="match status" value="1"/>
</dbReference>
<dbReference type="SUPFAM" id="SSF63418">
    <property type="entry name" value="MurE/MurF N-terminal domain"/>
    <property type="match status" value="1"/>
</dbReference>
<evidence type="ECO:0000256" key="9">
    <source>
        <dbReference type="ARBA" id="ARBA00023316"/>
    </source>
</evidence>
<dbReference type="HAMAP" id="MF_02019">
    <property type="entry name" value="MurF"/>
    <property type="match status" value="1"/>
</dbReference>
<dbReference type="NCBIfam" id="TIGR01143">
    <property type="entry name" value="murF"/>
    <property type="match status" value="1"/>
</dbReference>
<dbReference type="GO" id="GO:0005737">
    <property type="term" value="C:cytoplasm"/>
    <property type="evidence" value="ECO:0007669"/>
    <property type="project" value="UniProtKB-SubCell"/>
</dbReference>
<comment type="catalytic activity">
    <reaction evidence="10 11">
        <text>D-alanyl-D-alanine + UDP-N-acetyl-alpha-D-muramoyl-L-alanyl-gamma-D-glutamyl-meso-2,6-diaminopimelate + ATP = UDP-N-acetyl-alpha-D-muramoyl-L-alanyl-gamma-D-glutamyl-meso-2,6-diaminopimeloyl-D-alanyl-D-alanine + ADP + phosphate + H(+)</text>
        <dbReference type="Rhea" id="RHEA:28374"/>
        <dbReference type="ChEBI" id="CHEBI:15378"/>
        <dbReference type="ChEBI" id="CHEBI:30616"/>
        <dbReference type="ChEBI" id="CHEBI:43474"/>
        <dbReference type="ChEBI" id="CHEBI:57822"/>
        <dbReference type="ChEBI" id="CHEBI:61386"/>
        <dbReference type="ChEBI" id="CHEBI:83905"/>
        <dbReference type="ChEBI" id="CHEBI:456216"/>
        <dbReference type="EC" id="6.3.2.10"/>
    </reaction>
</comment>
<evidence type="ECO:0000313" key="15">
    <source>
        <dbReference type="EMBL" id="STD58864.1"/>
    </source>
</evidence>
<protein>
    <recommendedName>
        <fullName evidence="10 11">UDP-N-acetylmuramoyl-tripeptide--D-alanyl-D-alanine ligase</fullName>
        <ecNumber evidence="10 11">6.3.2.10</ecNumber>
    </recommendedName>
    <alternativeName>
        <fullName evidence="10">D-alanyl-D-alanine-adding enzyme</fullName>
    </alternativeName>
</protein>
<dbReference type="Pfam" id="PF01225">
    <property type="entry name" value="Mur_ligase"/>
    <property type="match status" value="1"/>
</dbReference>
<feature type="domain" description="Mur ligase C-terminal" evidence="13">
    <location>
        <begin position="312"/>
        <end position="393"/>
    </location>
</feature>
<evidence type="ECO:0000256" key="7">
    <source>
        <dbReference type="ARBA" id="ARBA00022984"/>
    </source>
</evidence>
<dbReference type="GO" id="GO:0051301">
    <property type="term" value="P:cell division"/>
    <property type="evidence" value="ECO:0007669"/>
    <property type="project" value="UniProtKB-KW"/>
</dbReference>
<dbReference type="InterPro" id="IPR004101">
    <property type="entry name" value="Mur_ligase_C"/>
</dbReference>
<dbReference type="Pfam" id="PF02875">
    <property type="entry name" value="Mur_ligase_C"/>
    <property type="match status" value="1"/>
</dbReference>
<dbReference type="GO" id="GO:0071555">
    <property type="term" value="P:cell wall organization"/>
    <property type="evidence" value="ECO:0007669"/>
    <property type="project" value="UniProtKB-KW"/>
</dbReference>
<dbReference type="InterPro" id="IPR035911">
    <property type="entry name" value="MurE/MurF_N"/>
</dbReference>
<dbReference type="Gene3D" id="3.40.1190.10">
    <property type="entry name" value="Mur-like, catalytic domain"/>
    <property type="match status" value="1"/>
</dbReference>
<evidence type="ECO:0000313" key="16">
    <source>
        <dbReference type="Proteomes" id="UP000254737"/>
    </source>
</evidence>